<dbReference type="InterPro" id="IPR003594">
    <property type="entry name" value="HATPase_dom"/>
</dbReference>
<proteinExistence type="predicted"/>
<dbReference type="InterPro" id="IPR035965">
    <property type="entry name" value="PAS-like_dom_sf"/>
</dbReference>
<dbReference type="NCBIfam" id="TIGR00229">
    <property type="entry name" value="sensory_box"/>
    <property type="match status" value="1"/>
</dbReference>
<evidence type="ECO:0000256" key="5">
    <source>
        <dbReference type="ARBA" id="ARBA00022741"/>
    </source>
</evidence>
<accession>W4VDP0</accession>
<dbReference type="PROSITE" id="PS50112">
    <property type="entry name" value="PAS"/>
    <property type="match status" value="1"/>
</dbReference>
<dbReference type="AlphaFoldDB" id="W4VDP0"/>
<dbReference type="PANTHER" id="PTHR43065">
    <property type="entry name" value="SENSOR HISTIDINE KINASE"/>
    <property type="match status" value="1"/>
</dbReference>
<dbReference type="EMBL" id="BAVS01000001">
    <property type="protein sequence ID" value="GAE91510.1"/>
    <property type="molecule type" value="Genomic_DNA"/>
</dbReference>
<name>W4VDP0_9BACI</name>
<dbReference type="RefSeq" id="WP_268748262.1">
    <property type="nucleotide sequence ID" value="NZ_BAVS01000001.1"/>
</dbReference>
<dbReference type="Gene3D" id="3.30.565.10">
    <property type="entry name" value="Histidine kinase-like ATPase, C-terminal domain"/>
    <property type="match status" value="1"/>
</dbReference>
<evidence type="ECO:0000259" key="11">
    <source>
        <dbReference type="PROSITE" id="PS50112"/>
    </source>
</evidence>
<organism evidence="12 13">
    <name type="scientific">Gracilibacillus boraciitolerans JCM 21714</name>
    <dbReference type="NCBI Taxonomy" id="1298598"/>
    <lineage>
        <taxon>Bacteria</taxon>
        <taxon>Bacillati</taxon>
        <taxon>Bacillota</taxon>
        <taxon>Bacilli</taxon>
        <taxon>Bacillales</taxon>
        <taxon>Bacillaceae</taxon>
        <taxon>Gracilibacillus</taxon>
    </lineage>
</organism>
<dbReference type="CDD" id="cd00130">
    <property type="entry name" value="PAS"/>
    <property type="match status" value="1"/>
</dbReference>
<keyword evidence="13" id="KW-1185">Reference proteome</keyword>
<evidence type="ECO:0000256" key="3">
    <source>
        <dbReference type="ARBA" id="ARBA00022553"/>
    </source>
</evidence>
<keyword evidence="9" id="KW-0902">Two-component regulatory system</keyword>
<dbReference type="SMART" id="SM00091">
    <property type="entry name" value="PAS"/>
    <property type="match status" value="1"/>
</dbReference>
<dbReference type="STRING" id="1298598.JCM21714_460"/>
<dbReference type="GO" id="GO:0005524">
    <property type="term" value="F:ATP binding"/>
    <property type="evidence" value="ECO:0007669"/>
    <property type="project" value="UniProtKB-KW"/>
</dbReference>
<evidence type="ECO:0000256" key="7">
    <source>
        <dbReference type="ARBA" id="ARBA00022840"/>
    </source>
</evidence>
<dbReference type="InterPro" id="IPR005467">
    <property type="entry name" value="His_kinase_dom"/>
</dbReference>
<dbReference type="Pfam" id="PF02518">
    <property type="entry name" value="HATPase_c"/>
    <property type="match status" value="1"/>
</dbReference>
<dbReference type="SUPFAM" id="SSF55785">
    <property type="entry name" value="PYP-like sensor domain (PAS domain)"/>
    <property type="match status" value="1"/>
</dbReference>
<keyword evidence="7" id="KW-0067">ATP-binding</keyword>
<evidence type="ECO:0000259" key="10">
    <source>
        <dbReference type="PROSITE" id="PS50109"/>
    </source>
</evidence>
<dbReference type="Pfam" id="PF00512">
    <property type="entry name" value="HisKA"/>
    <property type="match status" value="1"/>
</dbReference>
<dbReference type="GO" id="GO:0000155">
    <property type="term" value="F:phosphorelay sensor kinase activity"/>
    <property type="evidence" value="ECO:0007669"/>
    <property type="project" value="InterPro"/>
</dbReference>
<dbReference type="InterPro" id="IPR000014">
    <property type="entry name" value="PAS"/>
</dbReference>
<dbReference type="eggNOG" id="COG4191">
    <property type="taxonomic scope" value="Bacteria"/>
</dbReference>
<reference evidence="12 13" key="1">
    <citation type="journal article" date="2014" name="Genome Announc.">
        <title>Draft Genome Sequence of the Boron-Tolerant and Moderately Halotolerant Bacterium Gracilibacillus boraciitolerans JCM 21714T.</title>
        <authorList>
            <person name="Ahmed I."/>
            <person name="Oshima K."/>
            <person name="Suda W."/>
            <person name="Kitamura K."/>
            <person name="Iida T."/>
            <person name="Ohmori Y."/>
            <person name="Fujiwara T."/>
            <person name="Hattori M."/>
            <person name="Ohkuma M."/>
        </authorList>
    </citation>
    <scope>NUCLEOTIDE SEQUENCE [LARGE SCALE GENOMIC DNA]</scope>
    <source>
        <strain evidence="12 13">JCM 21714</strain>
    </source>
</reference>
<dbReference type="InterPro" id="IPR036890">
    <property type="entry name" value="HATPase_C_sf"/>
</dbReference>
<comment type="catalytic activity">
    <reaction evidence="1">
        <text>ATP + protein L-histidine = ADP + protein N-phospho-L-histidine.</text>
        <dbReference type="EC" id="2.7.13.3"/>
    </reaction>
</comment>
<dbReference type="Gene3D" id="1.10.287.130">
    <property type="match status" value="1"/>
</dbReference>
<keyword evidence="4" id="KW-0808">Transferase</keyword>
<dbReference type="CDD" id="cd00082">
    <property type="entry name" value="HisKA"/>
    <property type="match status" value="1"/>
</dbReference>
<feature type="domain" description="PAS" evidence="11">
    <location>
        <begin position="46"/>
        <end position="97"/>
    </location>
</feature>
<evidence type="ECO:0000256" key="1">
    <source>
        <dbReference type="ARBA" id="ARBA00000085"/>
    </source>
</evidence>
<keyword evidence="3" id="KW-0597">Phosphoprotein</keyword>
<dbReference type="Pfam" id="PF13426">
    <property type="entry name" value="PAS_9"/>
    <property type="match status" value="1"/>
</dbReference>
<keyword evidence="8" id="KW-0749">Sporulation</keyword>
<evidence type="ECO:0000256" key="8">
    <source>
        <dbReference type="ARBA" id="ARBA00022969"/>
    </source>
</evidence>
<dbReference type="SUPFAM" id="SSF47384">
    <property type="entry name" value="Homodimeric domain of signal transducing histidine kinase"/>
    <property type="match status" value="1"/>
</dbReference>
<evidence type="ECO:0000256" key="9">
    <source>
        <dbReference type="ARBA" id="ARBA00023012"/>
    </source>
</evidence>
<evidence type="ECO:0000256" key="6">
    <source>
        <dbReference type="ARBA" id="ARBA00022777"/>
    </source>
</evidence>
<keyword evidence="5" id="KW-0547">Nucleotide-binding</keyword>
<dbReference type="GO" id="GO:0030435">
    <property type="term" value="P:sporulation resulting in formation of a cellular spore"/>
    <property type="evidence" value="ECO:0007669"/>
    <property type="project" value="UniProtKB-KW"/>
</dbReference>
<comment type="caution">
    <text evidence="12">The sequence shown here is derived from an EMBL/GenBank/DDBJ whole genome shotgun (WGS) entry which is preliminary data.</text>
</comment>
<protein>
    <recommendedName>
        <fullName evidence="2">histidine kinase</fullName>
        <ecNumber evidence="2">2.7.13.3</ecNumber>
    </recommendedName>
</protein>
<dbReference type="SMART" id="SM00388">
    <property type="entry name" value="HisKA"/>
    <property type="match status" value="1"/>
</dbReference>
<dbReference type="SUPFAM" id="SSF55874">
    <property type="entry name" value="ATPase domain of HSP90 chaperone/DNA topoisomerase II/histidine kinase"/>
    <property type="match status" value="1"/>
</dbReference>
<dbReference type="FunFam" id="1.10.287.130:FF:000040">
    <property type="entry name" value="PAS domain-containing sensor histidine kinase"/>
    <property type="match status" value="1"/>
</dbReference>
<dbReference type="Proteomes" id="UP000019102">
    <property type="component" value="Unassembled WGS sequence"/>
</dbReference>
<keyword evidence="6 12" id="KW-0418">Kinase</keyword>
<evidence type="ECO:0000256" key="2">
    <source>
        <dbReference type="ARBA" id="ARBA00012438"/>
    </source>
</evidence>
<evidence type="ECO:0000313" key="13">
    <source>
        <dbReference type="Proteomes" id="UP000019102"/>
    </source>
</evidence>
<dbReference type="InterPro" id="IPR003661">
    <property type="entry name" value="HisK_dim/P_dom"/>
</dbReference>
<dbReference type="Gene3D" id="3.30.450.20">
    <property type="entry name" value="PAS domain"/>
    <property type="match status" value="1"/>
</dbReference>
<dbReference type="EC" id="2.7.13.3" evidence="2"/>
<sequence length="327" mass="37545">MQNYVDQSECTNVEEGDSNNLLLSELPKAVINKIEMHGFDLICISDASGKIDFISDSVKKMLGFTKQQLTGKSVFRYIRRDDQKYIRNYFAVNSEEEQKIYIHIRNHIGRYIIFETIVQFIYWNGNKKILALSKDISDKKQAEEMLIRSEKMSIAGQLAAGIAHEIRNPLTSLKGFVQLLQGGIESKEEYYNIMIDEINKINTITSELLFISKPMTDDKNNEQIHELLQDVITLLRTQANLYDIDLILEVIEEITIPCDRSQIKQVFINLIKNAIEEMTEGGKIHVKVNCINEECVIAIKDEGSGIPKHLIHKLKEPFFTTKKMVQG</sequence>
<dbReference type="PROSITE" id="PS50109">
    <property type="entry name" value="HIS_KIN"/>
    <property type="match status" value="1"/>
</dbReference>
<gene>
    <name evidence="12" type="ORF">JCM21714_460</name>
</gene>
<dbReference type="PANTHER" id="PTHR43065:SF34">
    <property type="entry name" value="SPORULATION KINASE A"/>
    <property type="match status" value="1"/>
</dbReference>
<evidence type="ECO:0000313" key="12">
    <source>
        <dbReference type="EMBL" id="GAE91510.1"/>
    </source>
</evidence>
<evidence type="ECO:0000256" key="4">
    <source>
        <dbReference type="ARBA" id="ARBA00022679"/>
    </source>
</evidence>
<feature type="domain" description="Histidine kinase" evidence="10">
    <location>
        <begin position="161"/>
        <end position="327"/>
    </location>
</feature>
<dbReference type="InterPro" id="IPR036097">
    <property type="entry name" value="HisK_dim/P_sf"/>
</dbReference>